<proteinExistence type="predicted"/>
<keyword evidence="1" id="KW-1133">Transmembrane helix</keyword>
<keyword evidence="3" id="KW-1185">Reference proteome</keyword>
<evidence type="ECO:0000313" key="2">
    <source>
        <dbReference type="EMBL" id="KAK4190367.1"/>
    </source>
</evidence>
<comment type="caution">
    <text evidence="2">The sequence shown here is derived from an EMBL/GenBank/DDBJ whole genome shotgun (WGS) entry which is preliminary data.</text>
</comment>
<name>A0AAN6X1H2_9PEZI</name>
<gene>
    <name evidence="2" type="ORF">QBC35DRAFT_79423</name>
</gene>
<keyword evidence="1" id="KW-0472">Membrane</keyword>
<evidence type="ECO:0000313" key="3">
    <source>
        <dbReference type="Proteomes" id="UP001302126"/>
    </source>
</evidence>
<organism evidence="2 3">
    <name type="scientific">Podospora australis</name>
    <dbReference type="NCBI Taxonomy" id="1536484"/>
    <lineage>
        <taxon>Eukaryota</taxon>
        <taxon>Fungi</taxon>
        <taxon>Dikarya</taxon>
        <taxon>Ascomycota</taxon>
        <taxon>Pezizomycotina</taxon>
        <taxon>Sordariomycetes</taxon>
        <taxon>Sordariomycetidae</taxon>
        <taxon>Sordariales</taxon>
        <taxon>Podosporaceae</taxon>
        <taxon>Podospora</taxon>
    </lineage>
</organism>
<evidence type="ECO:0000256" key="1">
    <source>
        <dbReference type="SAM" id="Phobius"/>
    </source>
</evidence>
<dbReference type="AlphaFoldDB" id="A0AAN6X1H2"/>
<dbReference type="Proteomes" id="UP001302126">
    <property type="component" value="Unassembled WGS sequence"/>
</dbReference>
<keyword evidence="1" id="KW-0812">Transmembrane</keyword>
<reference evidence="2" key="2">
    <citation type="submission" date="2023-05" db="EMBL/GenBank/DDBJ databases">
        <authorList>
            <consortium name="Lawrence Berkeley National Laboratory"/>
            <person name="Steindorff A."/>
            <person name="Hensen N."/>
            <person name="Bonometti L."/>
            <person name="Westerberg I."/>
            <person name="Brannstrom I.O."/>
            <person name="Guillou S."/>
            <person name="Cros-Aarteil S."/>
            <person name="Calhoun S."/>
            <person name="Haridas S."/>
            <person name="Kuo A."/>
            <person name="Mondo S."/>
            <person name="Pangilinan J."/>
            <person name="Riley R."/>
            <person name="Labutti K."/>
            <person name="Andreopoulos B."/>
            <person name="Lipzen A."/>
            <person name="Chen C."/>
            <person name="Yanf M."/>
            <person name="Daum C."/>
            <person name="Ng V."/>
            <person name="Clum A."/>
            <person name="Ohm R."/>
            <person name="Martin F."/>
            <person name="Silar P."/>
            <person name="Natvig D."/>
            <person name="Lalanne C."/>
            <person name="Gautier V."/>
            <person name="Ament-Velasquez S.L."/>
            <person name="Kruys A."/>
            <person name="Hutchinson M.I."/>
            <person name="Powell A.J."/>
            <person name="Barry K."/>
            <person name="Miller A.N."/>
            <person name="Grigoriev I.V."/>
            <person name="Debuchy R."/>
            <person name="Gladieux P."/>
            <person name="Thoren M.H."/>
            <person name="Johannesson H."/>
        </authorList>
    </citation>
    <scope>NUCLEOTIDE SEQUENCE</scope>
    <source>
        <strain evidence="2">PSN309</strain>
    </source>
</reference>
<reference evidence="2" key="1">
    <citation type="journal article" date="2023" name="Mol. Phylogenet. Evol.">
        <title>Genome-scale phylogeny and comparative genomics of the fungal order Sordariales.</title>
        <authorList>
            <person name="Hensen N."/>
            <person name="Bonometti L."/>
            <person name="Westerberg I."/>
            <person name="Brannstrom I.O."/>
            <person name="Guillou S."/>
            <person name="Cros-Aarteil S."/>
            <person name="Calhoun S."/>
            <person name="Haridas S."/>
            <person name="Kuo A."/>
            <person name="Mondo S."/>
            <person name="Pangilinan J."/>
            <person name="Riley R."/>
            <person name="LaButti K."/>
            <person name="Andreopoulos B."/>
            <person name="Lipzen A."/>
            <person name="Chen C."/>
            <person name="Yan M."/>
            <person name="Daum C."/>
            <person name="Ng V."/>
            <person name="Clum A."/>
            <person name="Steindorff A."/>
            <person name="Ohm R.A."/>
            <person name="Martin F."/>
            <person name="Silar P."/>
            <person name="Natvig D.O."/>
            <person name="Lalanne C."/>
            <person name="Gautier V."/>
            <person name="Ament-Velasquez S.L."/>
            <person name="Kruys A."/>
            <person name="Hutchinson M.I."/>
            <person name="Powell A.J."/>
            <person name="Barry K."/>
            <person name="Miller A.N."/>
            <person name="Grigoriev I.V."/>
            <person name="Debuchy R."/>
            <person name="Gladieux P."/>
            <person name="Hiltunen Thoren M."/>
            <person name="Johannesson H."/>
        </authorList>
    </citation>
    <scope>NUCLEOTIDE SEQUENCE</scope>
    <source>
        <strain evidence="2">PSN309</strain>
    </source>
</reference>
<sequence>MGFFSKSEGRPAATGDWLERAMFTGSDAQGTRFGWADANVQWVGYFIVTALSLNVLPELKKKPKKTPFFGPFASASFNNRFGLVFFMCFAYLAKLAFCLVLFLLCGISSSSPKGSFFLPRCSPIPTSVTSQSSCLNPHCQRAHSWFRAL</sequence>
<dbReference type="EMBL" id="MU864366">
    <property type="protein sequence ID" value="KAK4190367.1"/>
    <property type="molecule type" value="Genomic_DNA"/>
</dbReference>
<accession>A0AAN6X1H2</accession>
<feature type="transmembrane region" description="Helical" evidence="1">
    <location>
        <begin position="42"/>
        <end position="60"/>
    </location>
</feature>
<protein>
    <submittedName>
        <fullName evidence="2">Uncharacterized protein</fullName>
    </submittedName>
</protein>
<feature type="transmembrane region" description="Helical" evidence="1">
    <location>
        <begin position="81"/>
        <end position="104"/>
    </location>
</feature>